<dbReference type="PANTHER" id="PTHR23513:SF6">
    <property type="entry name" value="MAJOR FACILITATOR SUPERFAMILY ASSOCIATED DOMAIN-CONTAINING PROTEIN"/>
    <property type="match status" value="1"/>
</dbReference>
<dbReference type="Gene3D" id="1.20.1250.20">
    <property type="entry name" value="MFS general substrate transporter like domains"/>
    <property type="match status" value="1"/>
</dbReference>
<evidence type="ECO:0000256" key="2">
    <source>
        <dbReference type="ARBA" id="ARBA00022475"/>
    </source>
</evidence>
<organism evidence="9">
    <name type="scientific">Streptomyces sp. R02</name>
    <dbReference type="NCBI Taxonomy" id="3238623"/>
    <lineage>
        <taxon>Bacteria</taxon>
        <taxon>Bacillati</taxon>
        <taxon>Actinomycetota</taxon>
        <taxon>Actinomycetes</taxon>
        <taxon>Kitasatosporales</taxon>
        <taxon>Streptomycetaceae</taxon>
        <taxon>Streptomyces</taxon>
    </lineage>
</organism>
<evidence type="ECO:0000256" key="5">
    <source>
        <dbReference type="ARBA" id="ARBA00023136"/>
    </source>
</evidence>
<evidence type="ECO:0000256" key="4">
    <source>
        <dbReference type="ARBA" id="ARBA00022989"/>
    </source>
</evidence>
<dbReference type="InterPro" id="IPR020846">
    <property type="entry name" value="MFS_dom"/>
</dbReference>
<dbReference type="Pfam" id="PF07690">
    <property type="entry name" value="MFS_1"/>
    <property type="match status" value="1"/>
</dbReference>
<dbReference type="GO" id="GO:0005886">
    <property type="term" value="C:plasma membrane"/>
    <property type="evidence" value="ECO:0007669"/>
    <property type="project" value="UniProtKB-SubCell"/>
</dbReference>
<feature type="transmembrane region" description="Helical" evidence="7">
    <location>
        <begin position="80"/>
        <end position="103"/>
    </location>
</feature>
<dbReference type="SUPFAM" id="SSF103473">
    <property type="entry name" value="MFS general substrate transporter"/>
    <property type="match status" value="1"/>
</dbReference>
<feature type="transmembrane region" description="Helical" evidence="7">
    <location>
        <begin position="230"/>
        <end position="253"/>
    </location>
</feature>
<proteinExistence type="predicted"/>
<feature type="transmembrane region" description="Helical" evidence="7">
    <location>
        <begin position="359"/>
        <end position="380"/>
    </location>
</feature>
<feature type="domain" description="Major facilitator superfamily (MFS) profile" evidence="8">
    <location>
        <begin position="227"/>
        <end position="438"/>
    </location>
</feature>
<comment type="subcellular location">
    <subcellularLocation>
        <location evidence="1">Cell membrane</location>
        <topology evidence="1">Multi-pass membrane protein</topology>
    </subcellularLocation>
</comment>
<keyword evidence="3 7" id="KW-0812">Transmembrane</keyword>
<feature type="region of interest" description="Disordered" evidence="6">
    <location>
        <begin position="416"/>
        <end position="438"/>
    </location>
</feature>
<dbReference type="InterPro" id="IPR036259">
    <property type="entry name" value="MFS_trans_sf"/>
</dbReference>
<accession>A0AB39LWT6</accession>
<dbReference type="PROSITE" id="PS50850">
    <property type="entry name" value="MFS"/>
    <property type="match status" value="1"/>
</dbReference>
<gene>
    <name evidence="9" type="ORF">AB5J57_32990</name>
</gene>
<feature type="transmembrane region" description="Helical" evidence="7">
    <location>
        <begin position="293"/>
        <end position="311"/>
    </location>
</feature>
<feature type="transmembrane region" description="Helical" evidence="7">
    <location>
        <begin position="317"/>
        <end position="338"/>
    </location>
</feature>
<evidence type="ECO:0000256" key="1">
    <source>
        <dbReference type="ARBA" id="ARBA00004651"/>
    </source>
</evidence>
<dbReference type="InterPro" id="IPR011701">
    <property type="entry name" value="MFS"/>
</dbReference>
<keyword evidence="4 7" id="KW-1133">Transmembrane helix</keyword>
<reference evidence="9" key="1">
    <citation type="submission" date="2024-07" db="EMBL/GenBank/DDBJ databases">
        <authorList>
            <person name="Yu S.T."/>
        </authorList>
    </citation>
    <scope>NUCLEOTIDE SEQUENCE</scope>
    <source>
        <strain evidence="9">R02</strain>
    </source>
</reference>
<dbReference type="AlphaFoldDB" id="A0AB39LWT6"/>
<dbReference type="EMBL" id="CP163429">
    <property type="protein sequence ID" value="XDP98013.1"/>
    <property type="molecule type" value="Genomic_DNA"/>
</dbReference>
<dbReference type="GO" id="GO:0022857">
    <property type="term" value="F:transmembrane transporter activity"/>
    <property type="evidence" value="ECO:0007669"/>
    <property type="project" value="InterPro"/>
</dbReference>
<keyword evidence="2" id="KW-1003">Cell membrane</keyword>
<protein>
    <submittedName>
        <fullName evidence="9">MFS transporter</fullName>
    </submittedName>
</protein>
<feature type="transmembrane region" description="Helical" evidence="7">
    <location>
        <begin position="259"/>
        <end position="281"/>
    </location>
</feature>
<evidence type="ECO:0000256" key="7">
    <source>
        <dbReference type="SAM" id="Phobius"/>
    </source>
</evidence>
<feature type="transmembrane region" description="Helical" evidence="7">
    <location>
        <begin position="27"/>
        <end position="45"/>
    </location>
</feature>
<dbReference type="RefSeq" id="WP_369161435.1">
    <property type="nucleotide sequence ID" value="NZ_CP163429.1"/>
</dbReference>
<name>A0AB39LWT6_9ACTN</name>
<feature type="transmembrane region" description="Helical" evidence="7">
    <location>
        <begin position="386"/>
        <end position="403"/>
    </location>
</feature>
<evidence type="ECO:0000256" key="3">
    <source>
        <dbReference type="ARBA" id="ARBA00022692"/>
    </source>
</evidence>
<evidence type="ECO:0000313" key="9">
    <source>
        <dbReference type="EMBL" id="XDP98013.1"/>
    </source>
</evidence>
<dbReference type="PANTHER" id="PTHR23513">
    <property type="entry name" value="INTEGRAL MEMBRANE EFFLUX PROTEIN-RELATED"/>
    <property type="match status" value="1"/>
</dbReference>
<dbReference type="CDD" id="cd06173">
    <property type="entry name" value="MFS_MefA_like"/>
    <property type="match status" value="1"/>
</dbReference>
<sequence>MPAKRDRWGVLAQRDFRLLLVGETASGLGNGITTVALPLVAVLALQATALDVGLLAAAVWLPWLIVGLPAGAWVDRLPRRGIMIVCNLVSAAMYASVPIAGWLDQLTLTHLFIVALVCGTSAVFFNTACHAYVPAILAQPDLADGNAKLQVSEAGTRVLGRSAAGFTAQAHGATVGLLLDALTFLVSTMCLLGIRIREEKPTRQAGATSLVREIAEGLCFLSRDPYLRPIVIYGATLNLLLMGYQAVQVIFLVRTIGVSAGAVGLLVMCASLGGVLGALLATRLCRRWGNARALVLTQALACPFALLLPLTTSGLGLLLFASGAFVLGVGVSVGNVVVGTFRQSYCPPHLLGRVSSASMATNQGTIAIGSALGGILGSAIGIRPTMWVLTAPLALTWLLLAFSPAGRGRELPLAVSPERHNDQSAGAASLPGTVEGQR</sequence>
<keyword evidence="5 7" id="KW-0472">Membrane</keyword>
<evidence type="ECO:0000256" key="6">
    <source>
        <dbReference type="SAM" id="MobiDB-lite"/>
    </source>
</evidence>
<feature type="transmembrane region" description="Helical" evidence="7">
    <location>
        <begin position="175"/>
        <end position="194"/>
    </location>
</feature>
<evidence type="ECO:0000259" key="8">
    <source>
        <dbReference type="PROSITE" id="PS50850"/>
    </source>
</evidence>
<feature type="transmembrane region" description="Helical" evidence="7">
    <location>
        <begin position="52"/>
        <end position="74"/>
    </location>
</feature>